<dbReference type="AlphaFoldDB" id="A0AB37WZT4"/>
<dbReference type="EMBL" id="RYUX01000015">
    <property type="protein sequence ID" value="RYQ36266.1"/>
    <property type="molecule type" value="Genomic_DNA"/>
</dbReference>
<evidence type="ECO:0000313" key="3">
    <source>
        <dbReference type="Proteomes" id="UP000292655"/>
    </source>
</evidence>
<evidence type="ECO:0000313" key="2">
    <source>
        <dbReference type="EMBL" id="RYQ36266.1"/>
    </source>
</evidence>
<feature type="coiled-coil region" evidence="1">
    <location>
        <begin position="339"/>
        <end position="387"/>
    </location>
</feature>
<protein>
    <submittedName>
        <fullName evidence="2">Glycosyltransferase</fullName>
    </submittedName>
</protein>
<dbReference type="Proteomes" id="UP000292655">
    <property type="component" value="Unassembled WGS sequence"/>
</dbReference>
<reference evidence="2 3" key="1">
    <citation type="submission" date="2018-12" db="EMBL/GenBank/DDBJ databases">
        <title>Unveiling genomic diversity among members of the Bifidobacterium pseudolongum species, a widely distributed gut commensal of the animal kingdom.</title>
        <authorList>
            <person name="Lugli G.A."/>
            <person name="Duranti S."/>
            <person name="Albert K."/>
            <person name="Mancabelli L."/>
            <person name="Napoli S."/>
            <person name="Viappiani A."/>
            <person name="Anzalone R."/>
            <person name="Longhi G."/>
            <person name="Milani C."/>
            <person name="Turroni F."/>
            <person name="Alessandri G."/>
            <person name="Sela D.A."/>
            <person name="Van Sinderen D."/>
            <person name="Ventura M."/>
        </authorList>
    </citation>
    <scope>NUCLEOTIDE SEQUENCE [LARGE SCALE GENOMIC DNA]</scope>
    <source>
        <strain evidence="2 3">2002B</strain>
    </source>
</reference>
<name>A0AB37WZT4_9BIFI</name>
<organism evidence="2 3">
    <name type="scientific">Bifidobacterium pseudolongum subsp. globosum</name>
    <dbReference type="NCBI Taxonomy" id="1690"/>
    <lineage>
        <taxon>Bacteria</taxon>
        <taxon>Bacillati</taxon>
        <taxon>Actinomycetota</taxon>
        <taxon>Actinomycetes</taxon>
        <taxon>Bifidobacteriales</taxon>
        <taxon>Bifidobacteriaceae</taxon>
        <taxon>Bifidobacterium</taxon>
    </lineage>
</organism>
<comment type="caution">
    <text evidence="2">The sequence shown here is derived from an EMBL/GenBank/DDBJ whole genome shotgun (WGS) entry which is preliminary data.</text>
</comment>
<keyword evidence="1" id="KW-0175">Coiled coil</keyword>
<gene>
    <name evidence="2" type="ORF">PG2002B_1595</name>
</gene>
<sequence length="415" mass="46863">MGASVVVLASSFTGPARSVFENKGIHVKVGEDLESSIFDFDYVWVHSQLLPLSFVKQLGVVSRNGIPAGKELPVFIFNHMSALDSSPDEHPYIPLLEETLATAEVFVSEESRDALAKDYDFEADRGIAQWIVPNPAPTVYAQISKVGLHSDSPKHIAIISNHVPQELIDASALLKASDIQVDIIGEQGVVREVTPDLISQYDCVFTIGKTVQYCMMSSTPVYVYDRFGGFGYLDAENFEKCAYANFSGRGGITKSSEEIASEIIEGYPQACAYSDAMHPTWTVSYGMEHVLADLFDHLEPRTSITFPYEGYENALQMQMRFAWRYYRSWDFELWMHGQNRNLEDRLHHEQNIVEEQAKEIAQLHGEISALDKNLRRAHEEMTRKENQLRQVYASHSYRLGNALVAPFSILKRHGR</sequence>
<evidence type="ECO:0000256" key="1">
    <source>
        <dbReference type="SAM" id="Coils"/>
    </source>
</evidence>
<proteinExistence type="predicted"/>
<accession>A0AB37WZT4</accession>